<dbReference type="Gene3D" id="2.60.120.290">
    <property type="entry name" value="Spermadhesin, CUB domain"/>
    <property type="match status" value="1"/>
</dbReference>
<dbReference type="InterPro" id="IPR058698">
    <property type="entry name" value="CUB_metazoa"/>
</dbReference>
<sequence length="432" mass="47997">RRIMTFYTHRILFLTFLLHFTTSQNTSRDSKFLGLFNVVQFANDVCNSTVNNEQGICYTSQECNRFGGKAVSPCASGFGVCCVFVKNCRGDRSMGQEIMYFQNDNYPDVDRLPNMCMLSIPIKDTNICQLRLDFIEFDLDPGSQFSSPCDQDYLEIFTNSGSDGLGTGKLCGNNKGQHLYISLMSQFDSPSMRIVTDMRESSEESGKRGYRWNIKITQIDCNSASSTSELKAPDGCLQYFQERRGTITSFNWDPALPRKYVPNQNYAICIQRSISDCELRLRRSAGIPKGSTSIGKPLTGGTCGVNGCGVNDCIKSSGGNNDVMSDHLEINSFYNDVQNAQTDKKYKIEHIYCGEGVGSTKARGNNNNNNGDEVEASEIISQTKGPFVISFFADEFSSDGNTNTGTNKNMDELGFSLDYSLFTSCTKIIIMP</sequence>
<dbReference type="InterPro" id="IPR035914">
    <property type="entry name" value="Sperma_CUB_dom_sf"/>
</dbReference>
<dbReference type="PROSITE" id="PS01180">
    <property type="entry name" value="CUB"/>
    <property type="match status" value="1"/>
</dbReference>
<organism evidence="5">
    <name type="scientific">Lepeophtheirus salmonis</name>
    <name type="common">Salmon louse</name>
    <name type="synonym">Caligus salmonis</name>
    <dbReference type="NCBI Taxonomy" id="72036"/>
    <lineage>
        <taxon>Eukaryota</taxon>
        <taxon>Metazoa</taxon>
        <taxon>Ecdysozoa</taxon>
        <taxon>Arthropoda</taxon>
        <taxon>Crustacea</taxon>
        <taxon>Multicrustacea</taxon>
        <taxon>Hexanauplia</taxon>
        <taxon>Copepoda</taxon>
        <taxon>Siphonostomatoida</taxon>
        <taxon>Caligidae</taxon>
        <taxon>Lepeophtheirus</taxon>
    </lineage>
</organism>
<dbReference type="SUPFAM" id="SSF49854">
    <property type="entry name" value="Spermadhesin, CUB domain"/>
    <property type="match status" value="1"/>
</dbReference>
<dbReference type="InterPro" id="IPR000859">
    <property type="entry name" value="CUB_dom"/>
</dbReference>
<protein>
    <submittedName>
        <fullName evidence="5">Putative LOC100879825 [Megachile rotundata]</fullName>
    </submittedName>
</protein>
<feature type="chain" id="PRO_5005488877" evidence="3">
    <location>
        <begin position="24"/>
        <end position="432"/>
    </location>
</feature>
<evidence type="ECO:0000313" key="5">
    <source>
        <dbReference type="EMBL" id="CDW40431.1"/>
    </source>
</evidence>
<feature type="non-terminal residue" evidence="5">
    <location>
        <position position="1"/>
    </location>
</feature>
<dbReference type="EMBL" id="HACA01023070">
    <property type="protein sequence ID" value="CDW40431.1"/>
    <property type="molecule type" value="Transcribed_RNA"/>
</dbReference>
<feature type="signal peptide" evidence="3">
    <location>
        <begin position="1"/>
        <end position="23"/>
    </location>
</feature>
<dbReference type="AlphaFoldDB" id="A0A0K2URS6"/>
<dbReference type="Pfam" id="PF26080">
    <property type="entry name" value="CUB_animal"/>
    <property type="match status" value="1"/>
</dbReference>
<evidence type="ECO:0000256" key="3">
    <source>
        <dbReference type="SAM" id="SignalP"/>
    </source>
</evidence>
<evidence type="ECO:0000259" key="4">
    <source>
        <dbReference type="PROSITE" id="PS01180"/>
    </source>
</evidence>
<dbReference type="Pfam" id="PF00431">
    <property type="entry name" value="CUB"/>
    <property type="match status" value="1"/>
</dbReference>
<dbReference type="PANTHER" id="PTHR33236:SF12">
    <property type="entry name" value="CUB DOMAIN-CONTAINING PROTEIN-RELATED"/>
    <property type="match status" value="1"/>
</dbReference>
<reference evidence="5" key="1">
    <citation type="submission" date="2014-05" db="EMBL/GenBank/DDBJ databases">
        <authorList>
            <person name="Chronopoulou M."/>
        </authorList>
    </citation>
    <scope>NUCLEOTIDE SEQUENCE</scope>
    <source>
        <tissue evidence="5">Whole organism</tissue>
    </source>
</reference>
<keyword evidence="1" id="KW-1015">Disulfide bond</keyword>
<accession>A0A0K2URS6</accession>
<keyword evidence="3" id="KW-0732">Signal</keyword>
<evidence type="ECO:0000256" key="1">
    <source>
        <dbReference type="ARBA" id="ARBA00023157"/>
    </source>
</evidence>
<evidence type="ECO:0000256" key="2">
    <source>
        <dbReference type="PROSITE-ProRule" id="PRU00059"/>
    </source>
</evidence>
<dbReference type="PANTHER" id="PTHR33236">
    <property type="entry name" value="INTRAFLAGELLAR TRANSPORT PROTEIN 122 FAMILY PROTEIN-RELATED"/>
    <property type="match status" value="1"/>
</dbReference>
<dbReference type="OrthoDB" id="2105077at2759"/>
<proteinExistence type="predicted"/>
<comment type="caution">
    <text evidence="2">Lacks conserved residue(s) required for the propagation of feature annotation.</text>
</comment>
<name>A0A0K2URS6_LEPSM</name>
<feature type="domain" description="CUB" evidence="4">
    <location>
        <begin position="88"/>
        <end position="217"/>
    </location>
</feature>